<dbReference type="Pfam" id="PF12767">
    <property type="entry name" value="SAGA-Tad1"/>
    <property type="match status" value="1"/>
</dbReference>
<evidence type="ECO:0008006" key="7">
    <source>
        <dbReference type="Google" id="ProtNLM"/>
    </source>
</evidence>
<sequence length="442" mass="48382">MPTTEASTPPPPPPPPPSTNEQEQPTPATPTMNNATSVNNTESTPVSTTLNMNSTPNDKTTHKDRIRLKGKFPSTMTPSGRQDVLALKQQLADALGENGPLYWDALKDFVAGKLNRQEFDFYANLYLSRENAYLHNAFILSTIHNAQAAHPPPSKHRSVGWAKRKRGKDGSLDGSQDRDPQKRRLKMDVMSLSKADRDRLKQLVKSGDKERLRPFVDQVLGPRISRVPPLPLPAEQLPPTFNSDYARGLLAPLCTDLKELPGPETLRARMTSIALEQGLVGGVSEDVVSAMLFATESYIKSAIANAISKRRVNRTIGVRMRKDTDETRAMALEQMSLTAPTSSIQQSSSSSERDSIQDVHMSEAGNDTKNEDEESSTTSSSVDTPGDSISLRDLAFSFSVSPYVLVENPLSAERLTALLTDSEDEETDDDLGDSSSEGGFEL</sequence>
<dbReference type="EMBL" id="LK023324">
    <property type="protein sequence ID" value="CDS08316.1"/>
    <property type="molecule type" value="Genomic_DNA"/>
</dbReference>
<dbReference type="PANTHER" id="PTHR21277:SF5">
    <property type="entry name" value="TRANSCRIPTIONAL ADAPTER 1"/>
    <property type="match status" value="1"/>
</dbReference>
<name>A0A077WKP9_9FUNG</name>
<keyword evidence="3" id="KW-0804">Transcription</keyword>
<feature type="region of interest" description="Disordered" evidence="5">
    <location>
        <begin position="146"/>
        <end position="182"/>
    </location>
</feature>
<feature type="compositionally biased region" description="Polar residues" evidence="5">
    <location>
        <begin position="37"/>
        <end position="58"/>
    </location>
</feature>
<organism evidence="6">
    <name type="scientific">Lichtheimia ramosa</name>
    <dbReference type="NCBI Taxonomy" id="688394"/>
    <lineage>
        <taxon>Eukaryota</taxon>
        <taxon>Fungi</taxon>
        <taxon>Fungi incertae sedis</taxon>
        <taxon>Mucoromycota</taxon>
        <taxon>Mucoromycotina</taxon>
        <taxon>Mucoromycetes</taxon>
        <taxon>Mucorales</taxon>
        <taxon>Lichtheimiaceae</taxon>
        <taxon>Lichtheimia</taxon>
    </lineage>
</organism>
<gene>
    <name evidence="6" type="ORF">LRAMOSA02264</name>
</gene>
<feature type="region of interest" description="Disordered" evidence="5">
    <location>
        <begin position="334"/>
        <end position="388"/>
    </location>
</feature>
<feature type="compositionally biased region" description="Acidic residues" evidence="5">
    <location>
        <begin position="421"/>
        <end position="432"/>
    </location>
</feature>
<evidence type="ECO:0000256" key="5">
    <source>
        <dbReference type="SAM" id="MobiDB-lite"/>
    </source>
</evidence>
<dbReference type="GO" id="GO:0005634">
    <property type="term" value="C:nucleus"/>
    <property type="evidence" value="ECO:0007669"/>
    <property type="project" value="UniProtKB-SubCell"/>
</dbReference>
<evidence type="ECO:0000256" key="4">
    <source>
        <dbReference type="ARBA" id="ARBA00023242"/>
    </source>
</evidence>
<feature type="region of interest" description="Disordered" evidence="5">
    <location>
        <begin position="417"/>
        <end position="442"/>
    </location>
</feature>
<reference evidence="6" key="1">
    <citation type="journal article" date="2014" name="Genome Announc.">
        <title>De novo whole-genome sequence and genome annotation of Lichtheimia ramosa.</title>
        <authorList>
            <person name="Linde J."/>
            <person name="Schwartze V."/>
            <person name="Binder U."/>
            <person name="Lass-Florl C."/>
            <person name="Voigt K."/>
            <person name="Horn F."/>
        </authorList>
    </citation>
    <scope>NUCLEOTIDE SEQUENCE</scope>
    <source>
        <strain evidence="6">JMRC FSU:6197</strain>
    </source>
</reference>
<feature type="compositionally biased region" description="Basic residues" evidence="5">
    <location>
        <begin position="153"/>
        <end position="167"/>
    </location>
</feature>
<feature type="compositionally biased region" description="Low complexity" evidence="5">
    <location>
        <begin position="376"/>
        <end position="388"/>
    </location>
</feature>
<dbReference type="GO" id="GO:0003713">
    <property type="term" value="F:transcription coactivator activity"/>
    <property type="evidence" value="ECO:0007669"/>
    <property type="project" value="TreeGrafter"/>
</dbReference>
<keyword evidence="2" id="KW-0805">Transcription regulation</keyword>
<dbReference type="SUPFAM" id="SSF101447">
    <property type="entry name" value="Formin homology 2 domain (FH2 domain)"/>
    <property type="match status" value="1"/>
</dbReference>
<dbReference type="CDD" id="cd22933">
    <property type="entry name" value="HFD_HFI1"/>
    <property type="match status" value="1"/>
</dbReference>
<evidence type="ECO:0000313" key="6">
    <source>
        <dbReference type="EMBL" id="CDS08316.1"/>
    </source>
</evidence>
<dbReference type="GO" id="GO:0000124">
    <property type="term" value="C:SAGA complex"/>
    <property type="evidence" value="ECO:0007669"/>
    <property type="project" value="TreeGrafter"/>
</dbReference>
<dbReference type="PANTHER" id="PTHR21277">
    <property type="entry name" value="TRANSCRIPTIONAL ADAPTER 1"/>
    <property type="match status" value="1"/>
</dbReference>
<keyword evidence="4" id="KW-0539">Nucleus</keyword>
<feature type="compositionally biased region" description="Basic and acidic residues" evidence="5">
    <location>
        <begin position="351"/>
        <end position="369"/>
    </location>
</feature>
<evidence type="ECO:0000256" key="1">
    <source>
        <dbReference type="ARBA" id="ARBA00004123"/>
    </source>
</evidence>
<proteinExistence type="predicted"/>
<feature type="region of interest" description="Disordered" evidence="5">
    <location>
        <begin position="1"/>
        <end position="63"/>
    </location>
</feature>
<dbReference type="InterPro" id="IPR024738">
    <property type="entry name" value="Hfi1/Tada1"/>
</dbReference>
<evidence type="ECO:0000256" key="2">
    <source>
        <dbReference type="ARBA" id="ARBA00023015"/>
    </source>
</evidence>
<comment type="subcellular location">
    <subcellularLocation>
        <location evidence="1">Nucleus</location>
    </subcellularLocation>
</comment>
<protein>
    <recommendedName>
        <fullName evidence="7">Transcriptional regulator of RNA polII, SAGA, subunit-domain-containing protein</fullName>
    </recommendedName>
</protein>
<feature type="compositionally biased region" description="Low complexity" evidence="5">
    <location>
        <begin position="433"/>
        <end position="442"/>
    </location>
</feature>
<dbReference type="GO" id="GO:0006357">
    <property type="term" value="P:regulation of transcription by RNA polymerase II"/>
    <property type="evidence" value="ECO:0007669"/>
    <property type="project" value="TreeGrafter"/>
</dbReference>
<dbReference type="OrthoDB" id="10264870at2759"/>
<feature type="compositionally biased region" description="Basic and acidic residues" evidence="5">
    <location>
        <begin position="168"/>
        <end position="182"/>
    </location>
</feature>
<dbReference type="AlphaFoldDB" id="A0A077WKP9"/>
<feature type="compositionally biased region" description="Pro residues" evidence="5">
    <location>
        <begin position="8"/>
        <end position="18"/>
    </location>
</feature>
<feature type="compositionally biased region" description="Low complexity" evidence="5">
    <location>
        <begin position="19"/>
        <end position="36"/>
    </location>
</feature>
<accession>A0A077WKP9</accession>
<evidence type="ECO:0000256" key="3">
    <source>
        <dbReference type="ARBA" id="ARBA00023163"/>
    </source>
</evidence>